<feature type="region of interest" description="Disordered" evidence="1">
    <location>
        <begin position="534"/>
        <end position="572"/>
    </location>
</feature>
<feature type="signal peptide" evidence="2">
    <location>
        <begin position="1"/>
        <end position="28"/>
    </location>
</feature>
<sequence>MKFSHSWRRYRKTILALFFCSALSSAQAVDFMPVQDVQTGMEGIAKTVIVGDTISNFNVKVLGVMKDKGPSGHLILAKFSGPVMEQTGGIAHGMSGSPVYINGKLVGAVAYGWGFADGTIGMITPIEDMVKLWNIPYEKNLTNTWSDKQLIPMKTPLMAYGFDSTSMEYFKSKLPQYNYETYDTASSSSDDIAKPLEAGGSVAALLVDGDLKLGAIGTVTYVDGKQMVAFGHPFLKHGSANYFMHNANIFTVVKSYESAFKLGSMGREIGTVTEDRGAGIAGVSGTISSGIPVRFHLKDIDMGRDKQSNVKVIEDKDMTPTLAATALYNMLNKTLDRSGAGTAKITYTITPRNGEQKSLTRTNMFYSSESISEKTVDEFYNVIDVLMNNRFINYEIADINVETEVTQDKRTAKLVDAAASSTVVSPGDTIVVDVTLEPYRGEKVNKEVFFTVPKDQPLGKYTLEVRGGGEIPLPYVLEKQKYNLTDEVLRRLKVYKDFNDLFDELQKTDTNNQIVVEILEDGVSLVNEEASTSSVKKAKLQGVEDKPNPGDLKKKKGSEDLSDGKDDEKKNEKTAIDTEYIVQGDGQFTIQVMSVKDRDKALAKRAKEAKEQVKMEHKLELEDQGNKKDSKASPNKKDKTVTKPAKEKPSEDKPSKDKPSGDTPSNDKPANDKPSNDQVE</sequence>
<feature type="chain" id="PRO_5003148970" evidence="2">
    <location>
        <begin position="29"/>
        <end position="680"/>
    </location>
</feature>
<dbReference type="Pfam" id="PF05580">
    <property type="entry name" value="Peptidase_S55"/>
    <property type="match status" value="1"/>
</dbReference>
<dbReference type="PROSITE" id="PS51494">
    <property type="entry name" value="SPOIVB"/>
    <property type="match status" value="1"/>
</dbReference>
<feature type="compositionally biased region" description="Basic and acidic residues" evidence="1">
    <location>
        <begin position="606"/>
        <end position="660"/>
    </location>
</feature>
<dbReference type="Proteomes" id="UP000004211">
    <property type="component" value="Unassembled WGS sequence"/>
</dbReference>
<accession>E1L5M0</accession>
<dbReference type="eggNOG" id="COG3064">
    <property type="taxonomic scope" value="Bacteria"/>
</dbReference>
<evidence type="ECO:0000256" key="1">
    <source>
        <dbReference type="SAM" id="MobiDB-lite"/>
    </source>
</evidence>
<organism evidence="4 5">
    <name type="scientific">Veillonella atypica ACS-049-V-Sch6</name>
    <dbReference type="NCBI Taxonomy" id="866776"/>
    <lineage>
        <taxon>Bacteria</taxon>
        <taxon>Bacillati</taxon>
        <taxon>Bacillota</taxon>
        <taxon>Negativicutes</taxon>
        <taxon>Veillonellales</taxon>
        <taxon>Veillonellaceae</taxon>
        <taxon>Veillonella</taxon>
    </lineage>
</organism>
<proteinExistence type="predicted"/>
<keyword evidence="2" id="KW-0732">Signal</keyword>
<feature type="domain" description="Peptidase S55" evidence="3">
    <location>
        <begin position="1"/>
        <end position="145"/>
    </location>
</feature>
<name>E1L5M0_9FIRM</name>
<dbReference type="SUPFAM" id="SSF50494">
    <property type="entry name" value="Trypsin-like serine proteases"/>
    <property type="match status" value="1"/>
</dbReference>
<evidence type="ECO:0000259" key="3">
    <source>
        <dbReference type="PROSITE" id="PS51494"/>
    </source>
</evidence>
<dbReference type="InterPro" id="IPR008763">
    <property type="entry name" value="Peptidase_S55"/>
</dbReference>
<dbReference type="RefSeq" id="WP_005376566.1">
    <property type="nucleotide sequence ID" value="NZ_AEDR01000023.1"/>
</dbReference>
<protein>
    <submittedName>
        <fullName evidence="4">SpoIVB peptidase S55</fullName>
    </submittedName>
</protein>
<comment type="caution">
    <text evidence="4">The sequence shown here is derived from an EMBL/GenBank/DDBJ whole genome shotgun (WGS) entry which is preliminary data.</text>
</comment>
<feature type="compositionally biased region" description="Basic and acidic residues" evidence="1">
    <location>
        <begin position="669"/>
        <end position="680"/>
    </location>
</feature>
<dbReference type="EMBL" id="AEDR01000023">
    <property type="protein sequence ID" value="EFL56334.1"/>
    <property type="molecule type" value="Genomic_DNA"/>
</dbReference>
<evidence type="ECO:0000313" key="4">
    <source>
        <dbReference type="EMBL" id="EFL56334.1"/>
    </source>
</evidence>
<dbReference type="AlphaFoldDB" id="E1L5M0"/>
<evidence type="ECO:0000256" key="2">
    <source>
        <dbReference type="SAM" id="SignalP"/>
    </source>
</evidence>
<feature type="compositionally biased region" description="Basic and acidic residues" evidence="1">
    <location>
        <begin position="542"/>
        <end position="572"/>
    </location>
</feature>
<reference evidence="4 5" key="1">
    <citation type="submission" date="2010-08" db="EMBL/GenBank/DDBJ databases">
        <authorList>
            <person name="Durkin A.S."/>
            <person name="Madupu R."/>
            <person name="Torralba M."/>
            <person name="Gillis M."/>
            <person name="Methe B."/>
            <person name="Sutton G."/>
            <person name="Nelson K.E."/>
        </authorList>
    </citation>
    <scope>NUCLEOTIDE SEQUENCE [LARGE SCALE GENOMIC DNA]</scope>
    <source>
        <strain evidence="4 5">ACS-049-V-Sch6</strain>
    </source>
</reference>
<gene>
    <name evidence="4" type="ORF">HMPREF9321_1861</name>
</gene>
<evidence type="ECO:0000313" key="5">
    <source>
        <dbReference type="Proteomes" id="UP000004211"/>
    </source>
</evidence>
<feature type="region of interest" description="Disordered" evidence="1">
    <location>
        <begin position="606"/>
        <end position="680"/>
    </location>
</feature>
<dbReference type="InterPro" id="IPR009003">
    <property type="entry name" value="Peptidase_S1_PA"/>
</dbReference>